<name>W2T3G9_NECAM</name>
<dbReference type="AlphaFoldDB" id="W2T3G9"/>
<protein>
    <recommendedName>
        <fullName evidence="3">Tryptophan synthase beta chain-like PALP domain-containing protein</fullName>
    </recommendedName>
</protein>
<evidence type="ECO:0008006" key="3">
    <source>
        <dbReference type="Google" id="ProtNLM"/>
    </source>
</evidence>
<gene>
    <name evidence="1" type="ORF">NECAME_11648</name>
</gene>
<accession>W2T3G9</accession>
<dbReference type="OrthoDB" id="4418812at2759"/>
<sequence length="101" mass="10213">MLVDGAGAMGPAALLAGGVPGLPGKKIVCVLSGGNIDSTVVGRSIEKGLIADDRLVMFDVLIANRSGSISEVIEIANNTGGCIKDIALKGKLESNPSKLRP</sequence>
<dbReference type="SUPFAM" id="SSF53686">
    <property type="entry name" value="Tryptophan synthase beta subunit-like PLP-dependent enzymes"/>
    <property type="match status" value="1"/>
</dbReference>
<organism evidence="1 2">
    <name type="scientific">Necator americanus</name>
    <name type="common">Human hookworm</name>
    <dbReference type="NCBI Taxonomy" id="51031"/>
    <lineage>
        <taxon>Eukaryota</taxon>
        <taxon>Metazoa</taxon>
        <taxon>Ecdysozoa</taxon>
        <taxon>Nematoda</taxon>
        <taxon>Chromadorea</taxon>
        <taxon>Rhabditida</taxon>
        <taxon>Rhabditina</taxon>
        <taxon>Rhabditomorpha</taxon>
        <taxon>Strongyloidea</taxon>
        <taxon>Ancylostomatidae</taxon>
        <taxon>Bunostominae</taxon>
        <taxon>Necator</taxon>
    </lineage>
</organism>
<keyword evidence="2" id="KW-1185">Reference proteome</keyword>
<proteinExistence type="predicted"/>
<dbReference type="Gene3D" id="3.40.50.1100">
    <property type="match status" value="1"/>
</dbReference>
<evidence type="ECO:0000313" key="1">
    <source>
        <dbReference type="EMBL" id="ETN76448.1"/>
    </source>
</evidence>
<reference evidence="2" key="1">
    <citation type="journal article" date="2014" name="Nat. Genet.">
        <title>Genome of the human hookworm Necator americanus.</title>
        <authorList>
            <person name="Tang Y.T."/>
            <person name="Gao X."/>
            <person name="Rosa B.A."/>
            <person name="Abubucker S."/>
            <person name="Hallsworth-Pepin K."/>
            <person name="Martin J."/>
            <person name="Tyagi R."/>
            <person name="Heizer E."/>
            <person name="Zhang X."/>
            <person name="Bhonagiri-Palsikar V."/>
            <person name="Minx P."/>
            <person name="Warren W.C."/>
            <person name="Wang Q."/>
            <person name="Zhan B."/>
            <person name="Hotez P.J."/>
            <person name="Sternberg P.W."/>
            <person name="Dougall A."/>
            <person name="Gaze S.T."/>
            <person name="Mulvenna J."/>
            <person name="Sotillo J."/>
            <person name="Ranganathan S."/>
            <person name="Rabelo E.M."/>
            <person name="Wilson R.K."/>
            <person name="Felgner P.L."/>
            <person name="Bethony J."/>
            <person name="Hawdon J.M."/>
            <person name="Gasser R.B."/>
            <person name="Loukas A."/>
            <person name="Mitreva M."/>
        </authorList>
    </citation>
    <scope>NUCLEOTIDE SEQUENCE [LARGE SCALE GENOMIC DNA]</scope>
</reference>
<dbReference type="STRING" id="51031.W2T3G9"/>
<dbReference type="EMBL" id="KI660225">
    <property type="protein sequence ID" value="ETN76448.1"/>
    <property type="molecule type" value="Genomic_DNA"/>
</dbReference>
<dbReference type="InterPro" id="IPR036052">
    <property type="entry name" value="TrpB-like_PALP_sf"/>
</dbReference>
<dbReference type="Proteomes" id="UP000053676">
    <property type="component" value="Unassembled WGS sequence"/>
</dbReference>
<evidence type="ECO:0000313" key="2">
    <source>
        <dbReference type="Proteomes" id="UP000053676"/>
    </source>
</evidence>
<dbReference type="KEGG" id="nai:NECAME_11648"/>